<dbReference type="InterPro" id="IPR036291">
    <property type="entry name" value="NAD(P)-bd_dom_sf"/>
</dbReference>
<evidence type="ECO:0000313" key="9">
    <source>
        <dbReference type="EMBL" id="KAB2388711.1"/>
    </source>
</evidence>
<comment type="cofactor">
    <cofactor evidence="1 7">
        <name>Zn(2+)</name>
        <dbReference type="ChEBI" id="CHEBI:29105"/>
    </cofactor>
</comment>
<dbReference type="Proteomes" id="UP000483004">
    <property type="component" value="Unassembled WGS sequence"/>
</dbReference>
<keyword evidence="4 7" id="KW-0862">Zinc</keyword>
<dbReference type="InterPro" id="IPR020843">
    <property type="entry name" value="ER"/>
</dbReference>
<dbReference type="OrthoDB" id="334894at2"/>
<dbReference type="Pfam" id="PF08240">
    <property type="entry name" value="ADH_N"/>
    <property type="match status" value="1"/>
</dbReference>
<dbReference type="InterPro" id="IPR013154">
    <property type="entry name" value="ADH-like_N"/>
</dbReference>
<dbReference type="Gene3D" id="3.90.180.10">
    <property type="entry name" value="Medium-chain alcohol dehydrogenases, catalytic domain"/>
    <property type="match status" value="1"/>
</dbReference>
<feature type="domain" description="Enoyl reductase (ER)" evidence="8">
    <location>
        <begin position="8"/>
        <end position="347"/>
    </location>
</feature>
<dbReference type="SUPFAM" id="SSF50129">
    <property type="entry name" value="GroES-like"/>
    <property type="match status" value="1"/>
</dbReference>
<dbReference type="GO" id="GO:0005829">
    <property type="term" value="C:cytosol"/>
    <property type="evidence" value="ECO:0007669"/>
    <property type="project" value="TreeGrafter"/>
</dbReference>
<name>A0A6L3W1J0_9ACTN</name>
<dbReference type="SMART" id="SM00829">
    <property type="entry name" value="PKS_ER"/>
    <property type="match status" value="1"/>
</dbReference>
<dbReference type="GO" id="GO:0008270">
    <property type="term" value="F:zinc ion binding"/>
    <property type="evidence" value="ECO:0007669"/>
    <property type="project" value="InterPro"/>
</dbReference>
<evidence type="ECO:0000259" key="8">
    <source>
        <dbReference type="SMART" id="SM00829"/>
    </source>
</evidence>
<evidence type="ECO:0000256" key="2">
    <source>
        <dbReference type="ARBA" id="ARBA00008072"/>
    </source>
</evidence>
<evidence type="ECO:0000256" key="3">
    <source>
        <dbReference type="ARBA" id="ARBA00022723"/>
    </source>
</evidence>
<dbReference type="GO" id="GO:0051903">
    <property type="term" value="F:S-(hydroxymethyl)glutathione dehydrogenase [NAD(P)+] activity"/>
    <property type="evidence" value="ECO:0007669"/>
    <property type="project" value="TreeGrafter"/>
</dbReference>
<evidence type="ECO:0000256" key="4">
    <source>
        <dbReference type="ARBA" id="ARBA00022833"/>
    </source>
</evidence>
<dbReference type="EMBL" id="WBMR01000004">
    <property type="protein sequence ID" value="KAB2388711.1"/>
    <property type="molecule type" value="Genomic_DNA"/>
</dbReference>
<keyword evidence="6" id="KW-0520">NAD</keyword>
<evidence type="ECO:0000256" key="5">
    <source>
        <dbReference type="ARBA" id="ARBA00023002"/>
    </source>
</evidence>
<dbReference type="FunFam" id="3.40.50.720:FF:000003">
    <property type="entry name" value="S-(hydroxymethyl)glutathione dehydrogenase"/>
    <property type="match status" value="1"/>
</dbReference>
<dbReference type="InterPro" id="IPR002328">
    <property type="entry name" value="ADH_Zn_CS"/>
</dbReference>
<evidence type="ECO:0000256" key="7">
    <source>
        <dbReference type="RuleBase" id="RU361277"/>
    </source>
</evidence>
<dbReference type="PANTHER" id="PTHR43880">
    <property type="entry name" value="ALCOHOL DEHYDROGENASE"/>
    <property type="match status" value="1"/>
</dbReference>
<evidence type="ECO:0000313" key="10">
    <source>
        <dbReference type="Proteomes" id="UP000483004"/>
    </source>
</evidence>
<evidence type="ECO:0000256" key="1">
    <source>
        <dbReference type="ARBA" id="ARBA00001947"/>
    </source>
</evidence>
<keyword evidence="3 7" id="KW-0479">Metal-binding</keyword>
<keyword evidence="5" id="KW-0560">Oxidoreductase</keyword>
<accession>A0A6L3W1J0</accession>
<gene>
    <name evidence="9" type="ORF">F9B16_03330</name>
</gene>
<dbReference type="GO" id="GO:0046294">
    <property type="term" value="P:formaldehyde catabolic process"/>
    <property type="evidence" value="ECO:0007669"/>
    <property type="project" value="TreeGrafter"/>
</dbReference>
<proteinExistence type="inferred from homology"/>
<dbReference type="PANTHER" id="PTHR43880:SF12">
    <property type="entry name" value="ALCOHOL DEHYDROGENASE CLASS-3"/>
    <property type="match status" value="1"/>
</dbReference>
<dbReference type="Pfam" id="PF00107">
    <property type="entry name" value="ADH_zinc_N"/>
    <property type="match status" value="1"/>
</dbReference>
<dbReference type="SUPFAM" id="SSF51735">
    <property type="entry name" value="NAD(P)-binding Rossmann-fold domains"/>
    <property type="match status" value="1"/>
</dbReference>
<keyword evidence="10" id="KW-1185">Reference proteome</keyword>
<comment type="caution">
    <text evidence="9">The sequence shown here is derived from an EMBL/GenBank/DDBJ whole genome shotgun (WGS) entry which is preliminary data.</text>
</comment>
<organism evidence="9 10">
    <name type="scientific">Actinomadura montaniterrae</name>
    <dbReference type="NCBI Taxonomy" id="1803903"/>
    <lineage>
        <taxon>Bacteria</taxon>
        <taxon>Bacillati</taxon>
        <taxon>Actinomycetota</taxon>
        <taxon>Actinomycetes</taxon>
        <taxon>Streptosporangiales</taxon>
        <taxon>Thermomonosporaceae</taxon>
        <taxon>Actinomadura</taxon>
    </lineage>
</organism>
<dbReference type="RefSeq" id="WP_151538305.1">
    <property type="nucleotide sequence ID" value="NZ_WBMR01000004.1"/>
</dbReference>
<comment type="similarity">
    <text evidence="2 7">Belongs to the zinc-containing alcohol dehydrogenase family.</text>
</comment>
<protein>
    <submittedName>
        <fullName evidence="9">Alcohol dehydrogenase catalytic domain-containing protein</fullName>
    </submittedName>
</protein>
<reference evidence="9 10" key="1">
    <citation type="submission" date="2019-09" db="EMBL/GenBank/DDBJ databases">
        <title>Actinomadura physcomitrii sp. nov., a novel actinomycete isolated from moss [Physcomitrium sphaericum (Ludw) Fuernr].</title>
        <authorList>
            <person name="Liu C."/>
            <person name="Zhuang X."/>
        </authorList>
    </citation>
    <scope>NUCLEOTIDE SEQUENCE [LARGE SCALE GENOMIC DNA]</scope>
    <source>
        <strain evidence="9 10">CYP1-1B</strain>
    </source>
</reference>
<dbReference type="Gene3D" id="3.40.50.720">
    <property type="entry name" value="NAD(P)-binding Rossmann-like Domain"/>
    <property type="match status" value="1"/>
</dbReference>
<dbReference type="AlphaFoldDB" id="A0A6L3W1J0"/>
<dbReference type="InterPro" id="IPR013149">
    <property type="entry name" value="ADH-like_C"/>
</dbReference>
<dbReference type="PROSITE" id="PS00059">
    <property type="entry name" value="ADH_ZINC"/>
    <property type="match status" value="1"/>
</dbReference>
<sequence length="360" mass="37004">MQGLVWDGRDLAVHDDLEVRPPDPGEVAVRVRAAGLCHSDLKPLDGDISQPLPVVLGHEATGVVEACGPGVDLPAGQRVVLSVLRTCGSCAACAAGRPTLCRIGGDAGETPFSRGGAPVHQFVRLGAFAERTVVGARQVVPIQGGIPDASAALLGCAVITAFGAVEERAKVRPGESVLVVGAGGIGLNVVQAARIAGAARIAVADLNPRKEDIARELGATEFHLVPTAAELEALTGDIAPQGFDAVFECVGRPDLLAAAVEALAWGGRAVIVGLPPAGTPVTFGVRSLFHDQSLLGCRMGSVDPHTFVPRLVERHRSGELQLDPLVTKVVPLSEGPELVAALRAGELDRGVFGLDAGEGR</sequence>
<dbReference type="InterPro" id="IPR011032">
    <property type="entry name" value="GroES-like_sf"/>
</dbReference>
<evidence type="ECO:0000256" key="6">
    <source>
        <dbReference type="ARBA" id="ARBA00023027"/>
    </source>
</evidence>